<evidence type="ECO:0000313" key="4">
    <source>
        <dbReference type="Proteomes" id="UP000256345"/>
    </source>
</evidence>
<accession>A0ABX9K9T3</accession>
<feature type="domain" description="AAA+ ATPase" evidence="2">
    <location>
        <begin position="41"/>
        <end position="288"/>
    </location>
</feature>
<dbReference type="PANTHER" id="PTHR43581">
    <property type="entry name" value="ATP/GTP PHOSPHATASE"/>
    <property type="match status" value="1"/>
</dbReference>
<name>A0ABX9K9T3_9BACT</name>
<dbReference type="Gene3D" id="3.40.50.300">
    <property type="entry name" value="P-loop containing nucleotide triphosphate hydrolases"/>
    <property type="match status" value="1"/>
</dbReference>
<evidence type="ECO:0000256" key="1">
    <source>
        <dbReference type="SAM" id="MobiDB-lite"/>
    </source>
</evidence>
<dbReference type="SMART" id="SM00382">
    <property type="entry name" value="AAA"/>
    <property type="match status" value="1"/>
</dbReference>
<dbReference type="InterPro" id="IPR027417">
    <property type="entry name" value="P-loop_NTPase"/>
</dbReference>
<evidence type="ECO:0000259" key="2">
    <source>
        <dbReference type="SMART" id="SM00382"/>
    </source>
</evidence>
<reference evidence="3 4" key="1">
    <citation type="submission" date="2018-08" db="EMBL/GenBank/DDBJ databases">
        <title>Genomic Encyclopedia of Archaeal and Bacterial Type Strains, Phase II (KMG-II): from individual species to whole genera.</title>
        <authorList>
            <person name="Goeker M."/>
        </authorList>
    </citation>
    <scope>NUCLEOTIDE SEQUENCE [LARGE SCALE GENOMIC DNA]</scope>
    <source>
        <strain evidence="3 4">DSM 2261</strain>
    </source>
</reference>
<proteinExistence type="predicted"/>
<dbReference type="EMBL" id="QUMU01000002">
    <property type="protein sequence ID" value="REG36304.1"/>
    <property type="molecule type" value="Genomic_DNA"/>
</dbReference>
<protein>
    <submittedName>
        <fullName evidence="3">AAA domain-containing protein</fullName>
    </submittedName>
</protein>
<gene>
    <name evidence="3" type="ORF">ATI61_102681</name>
</gene>
<keyword evidence="4" id="KW-1185">Reference proteome</keyword>
<feature type="region of interest" description="Disordered" evidence="1">
    <location>
        <begin position="384"/>
        <end position="406"/>
    </location>
</feature>
<dbReference type="SUPFAM" id="SSF52540">
    <property type="entry name" value="P-loop containing nucleoside triphosphate hydrolases"/>
    <property type="match status" value="1"/>
</dbReference>
<comment type="caution">
    <text evidence="3">The sequence shown here is derived from an EMBL/GenBank/DDBJ whole genome shotgun (WGS) entry which is preliminary data.</text>
</comment>
<evidence type="ECO:0000313" key="3">
    <source>
        <dbReference type="EMBL" id="REG36304.1"/>
    </source>
</evidence>
<sequence>MRQARRGDYWRRLSERPGKSRVHTTTAKGLDELPELSFQCSPRMTILCGPNGAGKSTVIRGLARAIAGGTQFQNFDLREIAPPGIFSVELTINETKHTLSTHGDQGPSAVVHVINPGDAASAIRQFFQSRADIGALLTGIGPRNLSDDELEDTSYVLGRKYNEIETYEIDIEFEASEHDRVLRSIVRQFEVLPYFRVCGAKPYGVESMGQGEIACLFLLWAARRAQNAFVLLEEPEAYLAPRAQRALMDVLAKRALASDLQIILATHSESILRQAPLENVRVLHRALDGSVSISQPNIRNESLKSLGVSIQADLVLVVEDEMAKRILVSILGHLAPEILTASEVFAAGDNSKIGRALEFPRGERFGVLGVFDGDQRENVAVLEKPKRSTRTSKPTKVTPAQPPKKADIRLPADAWPFAFLPGTRSPEVELLEILQKHEARAAKALGRSKQQLSQALASLQGGDPHDLFPDVARALGMDVGALVDAAVGLALKEKGFAADVRQLLEQIKSADVLRR</sequence>
<dbReference type="Pfam" id="PF13304">
    <property type="entry name" value="AAA_21"/>
    <property type="match status" value="1"/>
</dbReference>
<dbReference type="PANTHER" id="PTHR43581:SF2">
    <property type="entry name" value="EXCINUCLEASE ATPASE SUBUNIT"/>
    <property type="match status" value="1"/>
</dbReference>
<dbReference type="InterPro" id="IPR003959">
    <property type="entry name" value="ATPase_AAA_core"/>
</dbReference>
<dbReference type="InterPro" id="IPR051396">
    <property type="entry name" value="Bact_Antivir_Def_Nuclease"/>
</dbReference>
<organism evidence="3 4">
    <name type="scientific">Archangium gephyra</name>
    <dbReference type="NCBI Taxonomy" id="48"/>
    <lineage>
        <taxon>Bacteria</taxon>
        <taxon>Pseudomonadati</taxon>
        <taxon>Myxococcota</taxon>
        <taxon>Myxococcia</taxon>
        <taxon>Myxococcales</taxon>
        <taxon>Cystobacterineae</taxon>
        <taxon>Archangiaceae</taxon>
        <taxon>Archangium</taxon>
    </lineage>
</organism>
<dbReference type="InterPro" id="IPR003593">
    <property type="entry name" value="AAA+_ATPase"/>
</dbReference>
<dbReference type="Proteomes" id="UP000256345">
    <property type="component" value="Unassembled WGS sequence"/>
</dbReference>